<reference evidence="6 7" key="1">
    <citation type="submission" date="2021-10" db="EMBL/GenBank/DDBJ databases">
        <title>Anaerobic single-cell dispensing facilitates the cultivation of human gut bacteria.</title>
        <authorList>
            <person name="Afrizal A."/>
        </authorList>
    </citation>
    <scope>NUCLEOTIDE SEQUENCE [LARGE SCALE GENOMIC DNA]</scope>
    <source>
        <strain evidence="6 7">CLA-AA-H232</strain>
    </source>
</reference>
<dbReference type="GO" id="GO:0035999">
    <property type="term" value="P:tetrahydrofolate interconversion"/>
    <property type="evidence" value="ECO:0007669"/>
    <property type="project" value="TreeGrafter"/>
</dbReference>
<dbReference type="Gene3D" id="3.40.50.10420">
    <property type="entry name" value="NagB/RpiA/CoA transferase-like"/>
    <property type="match status" value="1"/>
</dbReference>
<name>A0AAE3DVW0_9FIRM</name>
<comment type="catalytic activity">
    <reaction evidence="5">
        <text>(6S)-5-formyl-5,6,7,8-tetrahydrofolate + ATP = (6R)-5,10-methenyltetrahydrofolate + ADP + phosphate</text>
        <dbReference type="Rhea" id="RHEA:10488"/>
        <dbReference type="ChEBI" id="CHEBI:30616"/>
        <dbReference type="ChEBI" id="CHEBI:43474"/>
        <dbReference type="ChEBI" id="CHEBI:57455"/>
        <dbReference type="ChEBI" id="CHEBI:57457"/>
        <dbReference type="ChEBI" id="CHEBI:456216"/>
        <dbReference type="EC" id="6.3.3.2"/>
    </reaction>
</comment>
<feature type="binding site" evidence="4">
    <location>
        <position position="49"/>
    </location>
    <ligand>
        <name>substrate</name>
    </ligand>
</feature>
<evidence type="ECO:0000313" key="6">
    <source>
        <dbReference type="EMBL" id="MCC2209251.1"/>
    </source>
</evidence>
<comment type="cofactor">
    <cofactor evidence="5">
        <name>Mg(2+)</name>
        <dbReference type="ChEBI" id="CHEBI:18420"/>
    </cofactor>
</comment>
<keyword evidence="5" id="KW-0460">Magnesium</keyword>
<dbReference type="PANTHER" id="PTHR23407:SF1">
    <property type="entry name" value="5-FORMYLTETRAHYDROFOLATE CYCLO-LIGASE"/>
    <property type="match status" value="1"/>
</dbReference>
<keyword evidence="3 4" id="KW-0067">ATP-binding</keyword>
<evidence type="ECO:0000256" key="5">
    <source>
        <dbReference type="RuleBase" id="RU361279"/>
    </source>
</evidence>
<keyword evidence="5" id="KW-0479">Metal-binding</keyword>
<comment type="caution">
    <text evidence="6">The sequence shown here is derived from an EMBL/GenBank/DDBJ whole genome shotgun (WGS) entry which is preliminary data.</text>
</comment>
<keyword evidence="2 4" id="KW-0547">Nucleotide-binding</keyword>
<dbReference type="EC" id="6.3.3.2" evidence="5"/>
<feature type="binding site" evidence="4">
    <location>
        <begin position="3"/>
        <end position="7"/>
    </location>
    <ligand>
        <name>ATP</name>
        <dbReference type="ChEBI" id="CHEBI:30616"/>
    </ligand>
</feature>
<evidence type="ECO:0000313" key="7">
    <source>
        <dbReference type="Proteomes" id="UP001198242"/>
    </source>
</evidence>
<dbReference type="SUPFAM" id="SSF100950">
    <property type="entry name" value="NagB/RpiA/CoA transferase-like"/>
    <property type="match status" value="1"/>
</dbReference>
<keyword evidence="7" id="KW-1185">Reference proteome</keyword>
<dbReference type="GO" id="GO:0009396">
    <property type="term" value="P:folic acid-containing compound biosynthetic process"/>
    <property type="evidence" value="ECO:0007669"/>
    <property type="project" value="TreeGrafter"/>
</dbReference>
<dbReference type="Pfam" id="PF01812">
    <property type="entry name" value="5-FTHF_cyc-lig"/>
    <property type="match status" value="1"/>
</dbReference>
<dbReference type="InterPro" id="IPR037171">
    <property type="entry name" value="NagB/RpiA_transferase-like"/>
</dbReference>
<protein>
    <recommendedName>
        <fullName evidence="5">5-formyltetrahydrofolate cyclo-ligase</fullName>
        <ecNumber evidence="5">6.3.3.2</ecNumber>
    </recommendedName>
</protein>
<dbReference type="PIRSF" id="PIRSF006806">
    <property type="entry name" value="FTHF_cligase"/>
    <property type="match status" value="1"/>
</dbReference>
<feature type="binding site" evidence="4">
    <location>
        <position position="54"/>
    </location>
    <ligand>
        <name>substrate</name>
    </ligand>
</feature>
<evidence type="ECO:0000256" key="2">
    <source>
        <dbReference type="ARBA" id="ARBA00022741"/>
    </source>
</evidence>
<dbReference type="NCBIfam" id="TIGR02727">
    <property type="entry name" value="MTHFS_bact"/>
    <property type="match status" value="1"/>
</dbReference>
<dbReference type="GO" id="GO:0046872">
    <property type="term" value="F:metal ion binding"/>
    <property type="evidence" value="ECO:0007669"/>
    <property type="project" value="UniProtKB-KW"/>
</dbReference>
<dbReference type="AlphaFoldDB" id="A0AAE3DVW0"/>
<proteinExistence type="inferred from homology"/>
<comment type="similarity">
    <text evidence="1 5">Belongs to the 5-formyltetrahydrofolate cyclo-ligase family.</text>
</comment>
<feature type="binding site" evidence="4">
    <location>
        <begin position="131"/>
        <end position="139"/>
    </location>
    <ligand>
        <name>ATP</name>
        <dbReference type="ChEBI" id="CHEBI:30616"/>
    </ligand>
</feature>
<keyword evidence="6" id="KW-0436">Ligase</keyword>
<dbReference type="PANTHER" id="PTHR23407">
    <property type="entry name" value="ATPASE INHIBITOR/5-FORMYLTETRAHYDROFOLATE CYCLO-LIGASE"/>
    <property type="match status" value="1"/>
</dbReference>
<organism evidence="6 7">
    <name type="scientific">Hominilimicola fabiformis</name>
    <dbReference type="NCBI Taxonomy" id="2885356"/>
    <lineage>
        <taxon>Bacteria</taxon>
        <taxon>Bacillati</taxon>
        <taxon>Bacillota</taxon>
        <taxon>Clostridia</taxon>
        <taxon>Eubacteriales</taxon>
        <taxon>Oscillospiraceae</taxon>
        <taxon>Hominilimicola</taxon>
    </lineage>
</organism>
<sequence>MIKDEIREDMRAKRRALSKDEVKIKSDEIRQRLLGVERVKQAKTICTFISAFKEPDTVEIIKELWEQDKKIVVPITDIESGTLSLSYINSMDDMKKGAYGILEPKTVRKADENNIDVILVPGLAFDRNGGRMGFGKGYYDRLLESSKAVKIGLCYDFQILEKIPTEIHDVPMNFVITEKEILEIR</sequence>
<dbReference type="GO" id="GO:0005524">
    <property type="term" value="F:ATP binding"/>
    <property type="evidence" value="ECO:0007669"/>
    <property type="project" value="UniProtKB-KW"/>
</dbReference>
<dbReference type="EMBL" id="JAJEQM010000001">
    <property type="protein sequence ID" value="MCC2209251.1"/>
    <property type="molecule type" value="Genomic_DNA"/>
</dbReference>
<evidence type="ECO:0000256" key="1">
    <source>
        <dbReference type="ARBA" id="ARBA00010638"/>
    </source>
</evidence>
<dbReference type="Proteomes" id="UP001198242">
    <property type="component" value="Unassembled WGS sequence"/>
</dbReference>
<dbReference type="GO" id="GO:0030272">
    <property type="term" value="F:5-formyltetrahydrofolate cyclo-ligase activity"/>
    <property type="evidence" value="ECO:0007669"/>
    <property type="project" value="UniProtKB-EC"/>
</dbReference>
<evidence type="ECO:0000256" key="3">
    <source>
        <dbReference type="ARBA" id="ARBA00022840"/>
    </source>
</evidence>
<gene>
    <name evidence="6" type="ORF">LKE05_00335</name>
</gene>
<dbReference type="RefSeq" id="WP_308455640.1">
    <property type="nucleotide sequence ID" value="NZ_JAJEQM010000001.1"/>
</dbReference>
<accession>A0AAE3DVW0</accession>
<dbReference type="InterPro" id="IPR002698">
    <property type="entry name" value="FTHF_cligase"/>
</dbReference>
<dbReference type="InterPro" id="IPR024185">
    <property type="entry name" value="FTHF_cligase-like_sf"/>
</dbReference>
<evidence type="ECO:0000256" key="4">
    <source>
        <dbReference type="PIRSR" id="PIRSR006806-1"/>
    </source>
</evidence>